<dbReference type="GO" id="GO:0016020">
    <property type="term" value="C:membrane"/>
    <property type="evidence" value="ECO:0007669"/>
    <property type="project" value="InterPro"/>
</dbReference>
<dbReference type="InterPro" id="IPR029045">
    <property type="entry name" value="ClpP/crotonase-like_dom_sf"/>
</dbReference>
<evidence type="ECO:0000313" key="2">
    <source>
        <dbReference type="Proteomes" id="UP000321814"/>
    </source>
</evidence>
<organism evidence="1 2">
    <name type="scientific">Rheinheimera tangshanensis</name>
    <dbReference type="NCBI Taxonomy" id="400153"/>
    <lineage>
        <taxon>Bacteria</taxon>
        <taxon>Pseudomonadati</taxon>
        <taxon>Pseudomonadota</taxon>
        <taxon>Gammaproteobacteria</taxon>
        <taxon>Chromatiales</taxon>
        <taxon>Chromatiaceae</taxon>
        <taxon>Rheinheimera</taxon>
    </lineage>
</organism>
<dbReference type="PANTHER" id="PTHR35984:SF1">
    <property type="entry name" value="PERIPLASMIC SERINE PROTEASE"/>
    <property type="match status" value="1"/>
</dbReference>
<dbReference type="InterPro" id="IPR002825">
    <property type="entry name" value="Pept_S49_ser-pept_pro"/>
</dbReference>
<dbReference type="Gene3D" id="3.90.226.10">
    <property type="entry name" value="2-enoyl-CoA Hydratase, Chain A, domain 1"/>
    <property type="match status" value="1"/>
</dbReference>
<proteinExistence type="predicted"/>
<dbReference type="PANTHER" id="PTHR35984">
    <property type="entry name" value="PERIPLASMIC SERINE PROTEASE"/>
    <property type="match status" value="1"/>
</dbReference>
<comment type="caution">
    <text evidence="1">The sequence shown here is derived from an EMBL/GenBank/DDBJ whole genome shotgun (WGS) entry which is preliminary data.</text>
</comment>
<dbReference type="AlphaFoldDB" id="A0A5C8M0P2"/>
<dbReference type="OrthoDB" id="9806253at2"/>
<dbReference type="Pfam" id="PF01972">
    <property type="entry name" value="SDH_protease"/>
    <property type="match status" value="1"/>
</dbReference>
<evidence type="ECO:0000313" key="1">
    <source>
        <dbReference type="EMBL" id="TXK83071.1"/>
    </source>
</evidence>
<reference evidence="1 2" key="1">
    <citation type="submission" date="2019-08" db="EMBL/GenBank/DDBJ databases">
        <title>Draft genome analysis of Rheinheimera tangshanensis isolated from the roots of fresh rice plants (Oryza sativa).</title>
        <authorList>
            <person name="Yu Q."/>
            <person name="Qi Y."/>
            <person name="Zhang H."/>
            <person name="Pu J."/>
        </authorList>
    </citation>
    <scope>NUCLEOTIDE SEQUENCE [LARGE SCALE GENOMIC DNA]</scope>
    <source>
        <strain evidence="1 2">JA3-B52</strain>
    </source>
</reference>
<sequence>MPNFNKIQLEIATQTVTENPHPSDSVRRKYLGELHQHTQRNVICYYSGFLSRPGVANTIINDSDKNGFMNAISGIDVSLGLDLILHTPGGDIAATESIVEYIYSIFKGDIRAIIPQIAMSAGTMISCSCKEIIMGNHSNLGPIDPQLGGMAAQSLIEEFEYAASQIIQNPAYAHVWRPIMEKYHPTLLTTCKHAISWSNTMVTEWLARGMFAGKGDEAKEHALKVSQALGDHTNHKTHSRHITRDELRRIGLNILDLETDKRLQDLVLSIHHCYIHEMSISPIFKIIENHAGNAIIGRG</sequence>
<gene>
    <name evidence="1" type="ORF">FU839_01995</name>
</gene>
<protein>
    <submittedName>
        <fullName evidence="1">S49 family peptidase</fullName>
    </submittedName>
</protein>
<dbReference type="Proteomes" id="UP000321814">
    <property type="component" value="Unassembled WGS sequence"/>
</dbReference>
<dbReference type="RefSeq" id="WP_147902970.1">
    <property type="nucleotide sequence ID" value="NZ_BAAAGC010000002.1"/>
</dbReference>
<accession>A0A5C8M0P2</accession>
<keyword evidence="2" id="KW-1185">Reference proteome</keyword>
<dbReference type="EMBL" id="VRLR01000001">
    <property type="protein sequence ID" value="TXK83071.1"/>
    <property type="molecule type" value="Genomic_DNA"/>
</dbReference>
<dbReference type="SUPFAM" id="SSF52096">
    <property type="entry name" value="ClpP/crotonase"/>
    <property type="match status" value="1"/>
</dbReference>
<name>A0A5C8M0P2_9GAMM</name>